<dbReference type="AlphaFoldDB" id="A0ABD3XED1"/>
<dbReference type="Proteomes" id="UP001634394">
    <property type="component" value="Unassembled WGS sequence"/>
</dbReference>
<dbReference type="EMBL" id="JBJQND010000003">
    <property type="protein sequence ID" value="KAL3883213.1"/>
    <property type="molecule type" value="Genomic_DNA"/>
</dbReference>
<dbReference type="PROSITE" id="PS50143">
    <property type="entry name" value="BIR_REPEAT_2"/>
    <property type="match status" value="1"/>
</dbReference>
<feature type="compositionally biased region" description="Basic and acidic residues" evidence="1">
    <location>
        <begin position="1"/>
        <end position="13"/>
    </location>
</feature>
<protein>
    <submittedName>
        <fullName evidence="2">Uncharacterized protein</fullName>
    </submittedName>
</protein>
<dbReference type="SUPFAM" id="SSF57924">
    <property type="entry name" value="Inhibitor of apoptosis (IAP) repeat"/>
    <property type="match status" value="1"/>
</dbReference>
<feature type="region of interest" description="Disordered" evidence="1">
    <location>
        <begin position="167"/>
        <end position="227"/>
    </location>
</feature>
<dbReference type="Gene3D" id="1.10.1170.10">
    <property type="entry name" value="Inhibitor Of Apoptosis Protein (2mihbC-IAP-1), Chain A"/>
    <property type="match status" value="1"/>
</dbReference>
<evidence type="ECO:0000313" key="2">
    <source>
        <dbReference type="EMBL" id="KAL3883213.1"/>
    </source>
</evidence>
<organism evidence="2 3">
    <name type="scientific">Sinanodonta woodiana</name>
    <name type="common">Chinese pond mussel</name>
    <name type="synonym">Anodonta woodiana</name>
    <dbReference type="NCBI Taxonomy" id="1069815"/>
    <lineage>
        <taxon>Eukaryota</taxon>
        <taxon>Metazoa</taxon>
        <taxon>Spiralia</taxon>
        <taxon>Lophotrochozoa</taxon>
        <taxon>Mollusca</taxon>
        <taxon>Bivalvia</taxon>
        <taxon>Autobranchia</taxon>
        <taxon>Heteroconchia</taxon>
        <taxon>Palaeoheterodonta</taxon>
        <taxon>Unionida</taxon>
        <taxon>Unionoidea</taxon>
        <taxon>Unionidae</taxon>
        <taxon>Unioninae</taxon>
        <taxon>Sinanodonta</taxon>
    </lineage>
</organism>
<dbReference type="SMART" id="SM00238">
    <property type="entry name" value="BIR"/>
    <property type="match status" value="1"/>
</dbReference>
<reference evidence="2 3" key="1">
    <citation type="submission" date="2024-11" db="EMBL/GenBank/DDBJ databases">
        <title>Chromosome-level genome assembly of the freshwater bivalve Anodonta woodiana.</title>
        <authorList>
            <person name="Chen X."/>
        </authorList>
    </citation>
    <scope>NUCLEOTIDE SEQUENCE [LARGE SCALE GENOMIC DNA]</scope>
    <source>
        <strain evidence="2">MN2024</strain>
        <tissue evidence="2">Gills</tissue>
    </source>
</reference>
<dbReference type="InterPro" id="IPR050784">
    <property type="entry name" value="IAP"/>
</dbReference>
<dbReference type="CDD" id="cd00022">
    <property type="entry name" value="BIR"/>
    <property type="match status" value="1"/>
</dbReference>
<name>A0ABD3XED1_SINWO</name>
<gene>
    <name evidence="2" type="ORF">ACJMK2_029503</name>
</gene>
<evidence type="ECO:0000313" key="3">
    <source>
        <dbReference type="Proteomes" id="UP001634394"/>
    </source>
</evidence>
<dbReference type="InterPro" id="IPR001370">
    <property type="entry name" value="BIR_rpt"/>
</dbReference>
<dbReference type="PANTHER" id="PTHR10044">
    <property type="entry name" value="INHIBITOR OF APOPTOSIS"/>
    <property type="match status" value="1"/>
</dbReference>
<keyword evidence="3" id="KW-1185">Reference proteome</keyword>
<evidence type="ECO:0000256" key="1">
    <source>
        <dbReference type="SAM" id="MobiDB-lite"/>
    </source>
</evidence>
<sequence>MSRRTDFGPRSDGTRQAPSASDNVRFDSFLHWMGPIKKEALVDAGFAYKGEEDEVQCFCCKLVIRNWTKDMDPRAEHVKRAPGCEYLTQLMPSKDLAKMKEKIFDVTKMRAETEGIFTWPCNNITGERVDEKVHDCIYIRTSQQSVEQHTDNDPDNGTSDREAIRSVDMFSNGSGVRENRVQMGASGGGRRADEREPHPDTGMPVEHVPPRGELYQDAGTHGENGGDNMDYMMQSTAAQSILQRGYGTEDDVRNAIIDLRRNGKEDFNGEDIMMLIVGTGSYSN</sequence>
<feature type="region of interest" description="Disordered" evidence="1">
    <location>
        <begin position="1"/>
        <end position="20"/>
    </location>
</feature>
<proteinExistence type="predicted"/>
<dbReference type="Pfam" id="PF00653">
    <property type="entry name" value="BIR"/>
    <property type="match status" value="1"/>
</dbReference>
<accession>A0ABD3XED1</accession>
<comment type="caution">
    <text evidence="2">The sequence shown here is derived from an EMBL/GenBank/DDBJ whole genome shotgun (WGS) entry which is preliminary data.</text>
</comment>
<feature type="compositionally biased region" description="Basic and acidic residues" evidence="1">
    <location>
        <begin position="190"/>
        <end position="199"/>
    </location>
</feature>